<accession>A0A812KZV1</accession>
<protein>
    <submittedName>
        <fullName evidence="2">Uncharacterized protein</fullName>
    </submittedName>
</protein>
<keyword evidence="1" id="KW-0812">Transmembrane</keyword>
<proteinExistence type="predicted"/>
<dbReference type="EMBL" id="CAJNDS010000834">
    <property type="protein sequence ID" value="CAE7236598.1"/>
    <property type="molecule type" value="Genomic_DNA"/>
</dbReference>
<dbReference type="AlphaFoldDB" id="A0A812KZV1"/>
<keyword evidence="1" id="KW-0472">Membrane</keyword>
<feature type="non-terminal residue" evidence="2">
    <location>
        <position position="72"/>
    </location>
</feature>
<comment type="caution">
    <text evidence="2">The sequence shown here is derived from an EMBL/GenBank/DDBJ whole genome shotgun (WGS) entry which is preliminary data.</text>
</comment>
<sequence>MQSLDIKSANGQGLGYFCTFAARSRTESAVRLVSAAVLAAILVLQLALRTASYALGALLIEVIPALHACMFQ</sequence>
<reference evidence="2" key="1">
    <citation type="submission" date="2021-02" db="EMBL/GenBank/DDBJ databases">
        <authorList>
            <person name="Dougan E. K."/>
            <person name="Rhodes N."/>
            <person name="Thang M."/>
            <person name="Chan C."/>
        </authorList>
    </citation>
    <scope>NUCLEOTIDE SEQUENCE</scope>
</reference>
<name>A0A812KZV1_9DINO</name>
<gene>
    <name evidence="2" type="ORF">SNAT2548_LOCUS10205</name>
</gene>
<feature type="transmembrane region" description="Helical" evidence="1">
    <location>
        <begin position="29"/>
        <end position="47"/>
    </location>
</feature>
<evidence type="ECO:0000256" key="1">
    <source>
        <dbReference type="SAM" id="Phobius"/>
    </source>
</evidence>
<keyword evidence="3" id="KW-1185">Reference proteome</keyword>
<keyword evidence="1" id="KW-1133">Transmembrane helix</keyword>
<evidence type="ECO:0000313" key="2">
    <source>
        <dbReference type="EMBL" id="CAE7236598.1"/>
    </source>
</evidence>
<evidence type="ECO:0000313" key="3">
    <source>
        <dbReference type="Proteomes" id="UP000604046"/>
    </source>
</evidence>
<dbReference type="Proteomes" id="UP000604046">
    <property type="component" value="Unassembled WGS sequence"/>
</dbReference>
<organism evidence="2 3">
    <name type="scientific">Symbiodinium natans</name>
    <dbReference type="NCBI Taxonomy" id="878477"/>
    <lineage>
        <taxon>Eukaryota</taxon>
        <taxon>Sar</taxon>
        <taxon>Alveolata</taxon>
        <taxon>Dinophyceae</taxon>
        <taxon>Suessiales</taxon>
        <taxon>Symbiodiniaceae</taxon>
        <taxon>Symbiodinium</taxon>
    </lineage>
</organism>